<evidence type="ECO:0008006" key="4">
    <source>
        <dbReference type="Google" id="ProtNLM"/>
    </source>
</evidence>
<dbReference type="OrthoDB" id="2986975at2759"/>
<keyword evidence="3" id="KW-1185">Reference proteome</keyword>
<proteinExistence type="predicted"/>
<dbReference type="AlphaFoldDB" id="A0A0C3DG30"/>
<organism evidence="2 3">
    <name type="scientific">Scleroderma citrinum Foug A</name>
    <dbReference type="NCBI Taxonomy" id="1036808"/>
    <lineage>
        <taxon>Eukaryota</taxon>
        <taxon>Fungi</taxon>
        <taxon>Dikarya</taxon>
        <taxon>Basidiomycota</taxon>
        <taxon>Agaricomycotina</taxon>
        <taxon>Agaricomycetes</taxon>
        <taxon>Agaricomycetidae</taxon>
        <taxon>Boletales</taxon>
        <taxon>Sclerodermatineae</taxon>
        <taxon>Sclerodermataceae</taxon>
        <taxon>Scleroderma</taxon>
    </lineage>
</organism>
<accession>A0A0C3DG30</accession>
<reference evidence="2 3" key="1">
    <citation type="submission" date="2014-04" db="EMBL/GenBank/DDBJ databases">
        <authorList>
            <consortium name="DOE Joint Genome Institute"/>
            <person name="Kuo A."/>
            <person name="Kohler A."/>
            <person name="Nagy L.G."/>
            <person name="Floudas D."/>
            <person name="Copeland A."/>
            <person name="Barry K.W."/>
            <person name="Cichocki N."/>
            <person name="Veneault-Fourrey C."/>
            <person name="LaButti K."/>
            <person name="Lindquist E.A."/>
            <person name="Lipzen A."/>
            <person name="Lundell T."/>
            <person name="Morin E."/>
            <person name="Murat C."/>
            <person name="Sun H."/>
            <person name="Tunlid A."/>
            <person name="Henrissat B."/>
            <person name="Grigoriev I.V."/>
            <person name="Hibbett D.S."/>
            <person name="Martin F."/>
            <person name="Nordberg H.P."/>
            <person name="Cantor M.N."/>
            <person name="Hua S.X."/>
        </authorList>
    </citation>
    <scope>NUCLEOTIDE SEQUENCE [LARGE SCALE GENOMIC DNA]</scope>
    <source>
        <strain evidence="2 3">Foug A</strain>
    </source>
</reference>
<reference evidence="3" key="2">
    <citation type="submission" date="2015-01" db="EMBL/GenBank/DDBJ databases">
        <title>Evolutionary Origins and Diversification of the Mycorrhizal Mutualists.</title>
        <authorList>
            <consortium name="DOE Joint Genome Institute"/>
            <consortium name="Mycorrhizal Genomics Consortium"/>
            <person name="Kohler A."/>
            <person name="Kuo A."/>
            <person name="Nagy L.G."/>
            <person name="Floudas D."/>
            <person name="Copeland A."/>
            <person name="Barry K.W."/>
            <person name="Cichocki N."/>
            <person name="Veneault-Fourrey C."/>
            <person name="LaButti K."/>
            <person name="Lindquist E.A."/>
            <person name="Lipzen A."/>
            <person name="Lundell T."/>
            <person name="Morin E."/>
            <person name="Murat C."/>
            <person name="Riley R."/>
            <person name="Ohm R."/>
            <person name="Sun H."/>
            <person name="Tunlid A."/>
            <person name="Henrissat B."/>
            <person name="Grigoriev I.V."/>
            <person name="Hibbett D.S."/>
            <person name="Martin F."/>
        </authorList>
    </citation>
    <scope>NUCLEOTIDE SEQUENCE [LARGE SCALE GENOMIC DNA]</scope>
    <source>
        <strain evidence="3">Foug A</strain>
    </source>
</reference>
<evidence type="ECO:0000313" key="2">
    <source>
        <dbReference type="EMBL" id="KIM59640.1"/>
    </source>
</evidence>
<name>A0A0C3DG30_9AGAM</name>
<feature type="signal peptide" evidence="1">
    <location>
        <begin position="1"/>
        <end position="18"/>
    </location>
</feature>
<sequence length="105" mass="11612">MLLIMVLTKAFSVITASANKVTITRHQVPVTLAYAFTDYRSQAQSITALLTSPRLRPASSHLSESWERRHPASARFSLSVYLLILANTYALKTNGCGLQDGNEMK</sequence>
<protein>
    <recommendedName>
        <fullName evidence="4">Secreted protein</fullName>
    </recommendedName>
</protein>
<feature type="chain" id="PRO_5002163249" description="Secreted protein" evidence="1">
    <location>
        <begin position="19"/>
        <end position="105"/>
    </location>
</feature>
<dbReference type="Proteomes" id="UP000053989">
    <property type="component" value="Unassembled WGS sequence"/>
</dbReference>
<keyword evidence="1" id="KW-0732">Signal</keyword>
<evidence type="ECO:0000256" key="1">
    <source>
        <dbReference type="SAM" id="SignalP"/>
    </source>
</evidence>
<evidence type="ECO:0000313" key="3">
    <source>
        <dbReference type="Proteomes" id="UP000053989"/>
    </source>
</evidence>
<gene>
    <name evidence="2" type="ORF">SCLCIDRAFT_990753</name>
</gene>
<dbReference type="InParanoid" id="A0A0C3DG30"/>
<dbReference type="HOGENOM" id="CLU_2238216_0_0_1"/>
<dbReference type="EMBL" id="KN822071">
    <property type="protein sequence ID" value="KIM59640.1"/>
    <property type="molecule type" value="Genomic_DNA"/>
</dbReference>